<keyword evidence="6" id="KW-0830">Ubiquinone</keyword>
<feature type="compositionally biased region" description="Low complexity" evidence="5">
    <location>
        <begin position="28"/>
        <end position="41"/>
    </location>
</feature>
<feature type="compositionally biased region" description="Basic residues" evidence="5">
    <location>
        <begin position="16"/>
        <end position="27"/>
    </location>
</feature>
<keyword evidence="1 4" id="KW-0489">Methyltransferase</keyword>
<dbReference type="AlphaFoldDB" id="K8ERA3"/>
<proteinExistence type="inferred from homology"/>
<dbReference type="Gene3D" id="3.40.50.150">
    <property type="entry name" value="Vaccinia Virus protein VP39"/>
    <property type="match status" value="1"/>
</dbReference>
<evidence type="ECO:0000256" key="2">
    <source>
        <dbReference type="ARBA" id="ARBA00022679"/>
    </source>
</evidence>
<dbReference type="eggNOG" id="KOG1540">
    <property type="taxonomic scope" value="Eukaryota"/>
</dbReference>
<evidence type="ECO:0000256" key="5">
    <source>
        <dbReference type="SAM" id="MobiDB-lite"/>
    </source>
</evidence>
<dbReference type="STRING" id="41875.K8ERA3"/>
<comment type="subcellular location">
    <subcellularLocation>
        <location evidence="4">Plastid</location>
        <location evidence="4">Chloroplast</location>
    </subcellularLocation>
</comment>
<dbReference type="KEGG" id="bpg:Bathy17g02190"/>
<evidence type="ECO:0000256" key="4">
    <source>
        <dbReference type="HAMAP-Rule" id="MF_03192"/>
    </source>
</evidence>
<dbReference type="InterPro" id="IPR029063">
    <property type="entry name" value="SAM-dependent_MTases_sf"/>
</dbReference>
<evidence type="ECO:0000256" key="1">
    <source>
        <dbReference type="ARBA" id="ARBA00022603"/>
    </source>
</evidence>
<dbReference type="PROSITE" id="PS51608">
    <property type="entry name" value="SAM_MT_UBIE"/>
    <property type="match status" value="1"/>
</dbReference>
<organism evidence="6 7">
    <name type="scientific">Bathycoccus prasinos</name>
    <dbReference type="NCBI Taxonomy" id="41875"/>
    <lineage>
        <taxon>Eukaryota</taxon>
        <taxon>Viridiplantae</taxon>
        <taxon>Chlorophyta</taxon>
        <taxon>Mamiellophyceae</taxon>
        <taxon>Mamiellales</taxon>
        <taxon>Bathycoccaceae</taxon>
        <taxon>Bathycoccus</taxon>
    </lineage>
</organism>
<dbReference type="HAMAP" id="MF_01982">
    <property type="entry name" value="MenG_phylloquinone_subfam"/>
    <property type="match status" value="1"/>
</dbReference>
<dbReference type="PROSITE" id="PS01183">
    <property type="entry name" value="UBIE_1"/>
    <property type="match status" value="1"/>
</dbReference>
<gene>
    <name evidence="4" type="primary">MENG</name>
    <name evidence="6" type="ordered locus">Bathy17g02190</name>
</gene>
<protein>
    <recommendedName>
        <fullName evidence="4">2-phytyl-1,4-beta-naphthoquinone methyltransferase, chloroplastic</fullName>
        <ecNumber evidence="4">2.1.1.329</ecNumber>
    </recommendedName>
    <alternativeName>
        <fullName evidence="4">Demethylphylloquinone methyltransferase</fullName>
    </alternativeName>
    <alternativeName>
        <fullName evidence="4">Menaquinone biosynthesis methyltransferase ubiE-like protein</fullName>
    </alternativeName>
</protein>
<dbReference type="OrthoDB" id="6329284at2759"/>
<dbReference type="HAMAP" id="MF_01813">
    <property type="entry name" value="MenG_UbiE_methyltr"/>
    <property type="match status" value="1"/>
</dbReference>
<dbReference type="GO" id="GO:0052624">
    <property type="term" value="F:2-phytyl-1,4-naphthoquinone methyltransferase activity"/>
    <property type="evidence" value="ECO:0007669"/>
    <property type="project" value="UniProtKB-UniRule"/>
</dbReference>
<dbReference type="Pfam" id="PF01209">
    <property type="entry name" value="Ubie_methyltran"/>
    <property type="match status" value="1"/>
</dbReference>
<dbReference type="EMBL" id="FO082262">
    <property type="protein sequence ID" value="CCO20464.1"/>
    <property type="molecule type" value="Genomic_DNA"/>
</dbReference>
<dbReference type="InterPro" id="IPR004033">
    <property type="entry name" value="UbiE/COQ5_MeTrFase"/>
</dbReference>
<keyword evidence="4" id="KW-0150">Chloroplast</keyword>
<dbReference type="GeneID" id="19010975"/>
<dbReference type="CDD" id="cd02440">
    <property type="entry name" value="AdoMet_MTases"/>
    <property type="match status" value="1"/>
</dbReference>
<dbReference type="SUPFAM" id="SSF53335">
    <property type="entry name" value="S-adenosyl-L-methionine-dependent methyltransferases"/>
    <property type="match status" value="1"/>
</dbReference>
<name>K8ERA3_9CHLO</name>
<dbReference type="InterPro" id="IPR023576">
    <property type="entry name" value="UbiE/COQ5_MeTrFase_CS"/>
</dbReference>
<dbReference type="EC" id="2.1.1.329" evidence="4"/>
<keyword evidence="3 4" id="KW-0949">S-adenosyl-L-methionine</keyword>
<evidence type="ECO:0000313" key="7">
    <source>
        <dbReference type="Proteomes" id="UP000198341"/>
    </source>
</evidence>
<dbReference type="InterPro" id="IPR032904">
    <property type="entry name" value="MenG"/>
</dbReference>
<keyword evidence="2 4" id="KW-0808">Transferase</keyword>
<dbReference type="PANTHER" id="PTHR43591:SF24">
    <property type="entry name" value="2-METHOXY-6-POLYPRENYL-1,4-BENZOQUINOL METHYLASE, MITOCHONDRIAL"/>
    <property type="match status" value="1"/>
</dbReference>
<dbReference type="GO" id="GO:0009507">
    <property type="term" value="C:chloroplast"/>
    <property type="evidence" value="ECO:0007669"/>
    <property type="project" value="UniProtKB-SubCell"/>
</dbReference>
<comment type="function">
    <text evidence="4">Involved in the biosynthesis of phylloquinone (vitamin K1). Methyltransferase required for the conversion of 2-phytyl-1,4-beta-naphthoquinol to phylloquinol.</text>
</comment>
<comment type="similarity">
    <text evidence="4">Belongs to the class I-like SAM-binding methyltransferase superfamily. MenG/UbiE family.</text>
</comment>
<comment type="catalytic activity">
    <reaction evidence="4">
        <text>demethylphylloquinol + S-adenosyl-L-methionine = phylloquinol + S-adenosyl-L-homocysteine + H(+)</text>
        <dbReference type="Rhea" id="RHEA:40551"/>
        <dbReference type="ChEBI" id="CHEBI:15378"/>
        <dbReference type="ChEBI" id="CHEBI:28433"/>
        <dbReference type="ChEBI" id="CHEBI:57856"/>
        <dbReference type="ChEBI" id="CHEBI:59789"/>
        <dbReference type="ChEBI" id="CHEBI:87844"/>
        <dbReference type="EC" id="2.1.1.329"/>
    </reaction>
</comment>
<dbReference type="NCBIfam" id="NF001244">
    <property type="entry name" value="PRK00216.1-5"/>
    <property type="match status" value="1"/>
</dbReference>
<dbReference type="GO" id="GO:0042372">
    <property type="term" value="P:phylloquinone biosynthetic process"/>
    <property type="evidence" value="ECO:0007669"/>
    <property type="project" value="UniProtKB-UniRule"/>
</dbReference>
<evidence type="ECO:0000313" key="6">
    <source>
        <dbReference type="EMBL" id="CCO20464.1"/>
    </source>
</evidence>
<accession>K8ERA3</accession>
<dbReference type="PANTHER" id="PTHR43591">
    <property type="entry name" value="METHYLTRANSFERASE"/>
    <property type="match status" value="1"/>
</dbReference>
<feature type="compositionally biased region" description="Low complexity" evidence="5">
    <location>
        <begin position="1"/>
        <end position="15"/>
    </location>
</feature>
<evidence type="ECO:0000256" key="3">
    <source>
        <dbReference type="ARBA" id="ARBA00022691"/>
    </source>
</evidence>
<sequence>MHSTTTTTSATNTRQQRQRQRKQHLRFSRSVSSSSSSFPPKQRQRSTKNATATTERKRGRGQRTALVASTSSSSSDIAGNPFEQTTQAASERQDLFNDIAPVYDQLNDVLSLGLHRAWKRATVKWSGARKGDTVLDVCCGSGDIAQRLSDRVGDKGTVFGLDFAENQLRRAAEKMEEKTPSTSNETNTAKIKWVQGDALDLPFEDDTFDAITMGYGLRNVRDIPKALSELKRVAKNGTKVAILDFNNSRDETTNQVSGFILDNVVVPFAKMNDVEAEYKYLRPSIERFPTGPELVDLALAAGFEEATHYELQPGGLMGCLVCQV</sequence>
<feature type="region of interest" description="Disordered" evidence="5">
    <location>
        <begin position="1"/>
        <end position="81"/>
    </location>
</feature>
<dbReference type="NCBIfam" id="TIGR01934">
    <property type="entry name" value="MenG_MenH_UbiE"/>
    <property type="match status" value="1"/>
</dbReference>
<dbReference type="Proteomes" id="UP000198341">
    <property type="component" value="Chromosome 17"/>
</dbReference>
<keyword evidence="4" id="KW-0934">Plastid</keyword>
<dbReference type="RefSeq" id="XP_007508360.1">
    <property type="nucleotide sequence ID" value="XM_007508298.1"/>
</dbReference>
<keyword evidence="7" id="KW-1185">Reference proteome</keyword>
<reference evidence="6 7" key="1">
    <citation type="submission" date="2011-10" db="EMBL/GenBank/DDBJ databases">
        <authorList>
            <person name="Genoscope - CEA"/>
        </authorList>
    </citation>
    <scope>NUCLEOTIDE SEQUENCE [LARGE SCALE GENOMIC DNA]</scope>
    <source>
        <strain evidence="6 7">RCC 1105</strain>
    </source>
</reference>
<dbReference type="GO" id="GO:0032259">
    <property type="term" value="P:methylation"/>
    <property type="evidence" value="ECO:0007669"/>
    <property type="project" value="UniProtKB-KW"/>
</dbReference>